<dbReference type="Pfam" id="PF13669">
    <property type="entry name" value="Glyoxalase_4"/>
    <property type="match status" value="1"/>
</dbReference>
<dbReference type="PROSITE" id="PS51819">
    <property type="entry name" value="VOC"/>
    <property type="match status" value="1"/>
</dbReference>
<dbReference type="PANTHER" id="PTHR43048">
    <property type="entry name" value="METHYLMALONYL-COA EPIMERASE"/>
    <property type="match status" value="1"/>
</dbReference>
<dbReference type="InterPro" id="IPR029068">
    <property type="entry name" value="Glyas_Bleomycin-R_OHBP_Dase"/>
</dbReference>
<keyword evidence="1" id="KW-0479">Metal-binding</keyword>
<dbReference type="Proteomes" id="UP000032233">
    <property type="component" value="Unassembled WGS sequence"/>
</dbReference>
<reference evidence="3 4" key="1">
    <citation type="submission" date="2013-11" db="EMBL/GenBank/DDBJ databases">
        <title>Metagenomic analysis of a methanogenic consortium involved in long chain n-alkane degradation.</title>
        <authorList>
            <person name="Davidova I.A."/>
            <person name="Callaghan A.V."/>
            <person name="Wawrik B."/>
            <person name="Pruitt S."/>
            <person name="Marks C."/>
            <person name="Duncan K.E."/>
            <person name="Suflita J.M."/>
        </authorList>
    </citation>
    <scope>NUCLEOTIDE SEQUENCE [LARGE SCALE GENOMIC DNA]</scope>
    <source>
        <strain evidence="3 4">SPR</strain>
    </source>
</reference>
<comment type="caution">
    <text evidence="3">The sequence shown here is derived from an EMBL/GenBank/DDBJ whole genome shotgun (WGS) entry which is preliminary data.</text>
</comment>
<dbReference type="GO" id="GO:0046491">
    <property type="term" value="P:L-methylmalonyl-CoA metabolic process"/>
    <property type="evidence" value="ECO:0007669"/>
    <property type="project" value="TreeGrafter"/>
</dbReference>
<gene>
    <name evidence="3" type="ORF">X474_18570</name>
</gene>
<dbReference type="OrthoDB" id="332982at2"/>
<dbReference type="AlphaFoldDB" id="A0A0D2JT18"/>
<feature type="domain" description="VOC" evidence="2">
    <location>
        <begin position="4"/>
        <end position="129"/>
    </location>
</feature>
<name>A0A0D2JT18_9BACT</name>
<dbReference type="RefSeq" id="WP_052515323.1">
    <property type="nucleotide sequence ID" value="NZ_AZAC01000029.1"/>
</dbReference>
<dbReference type="InterPro" id="IPR037523">
    <property type="entry name" value="VOC_core"/>
</dbReference>
<evidence type="ECO:0000313" key="4">
    <source>
        <dbReference type="Proteomes" id="UP000032233"/>
    </source>
</evidence>
<dbReference type="STRING" id="1429043.X474_18570"/>
<dbReference type="GO" id="GO:0004493">
    <property type="term" value="F:methylmalonyl-CoA epimerase activity"/>
    <property type="evidence" value="ECO:0007669"/>
    <property type="project" value="TreeGrafter"/>
</dbReference>
<evidence type="ECO:0000259" key="2">
    <source>
        <dbReference type="PROSITE" id="PS51819"/>
    </source>
</evidence>
<accession>A0A0D2JT18</accession>
<evidence type="ECO:0000256" key="1">
    <source>
        <dbReference type="ARBA" id="ARBA00022723"/>
    </source>
</evidence>
<dbReference type="PANTHER" id="PTHR43048:SF3">
    <property type="entry name" value="METHYLMALONYL-COA EPIMERASE, MITOCHONDRIAL"/>
    <property type="match status" value="1"/>
</dbReference>
<dbReference type="Gene3D" id="3.10.180.10">
    <property type="entry name" value="2,3-Dihydroxybiphenyl 1,2-Dioxygenase, domain 1"/>
    <property type="match status" value="1"/>
</dbReference>
<keyword evidence="4" id="KW-1185">Reference proteome</keyword>
<dbReference type="GO" id="GO:0046872">
    <property type="term" value="F:metal ion binding"/>
    <property type="evidence" value="ECO:0007669"/>
    <property type="project" value="UniProtKB-KW"/>
</dbReference>
<protein>
    <recommendedName>
        <fullName evidence="2">VOC domain-containing protein</fullName>
    </recommendedName>
</protein>
<organism evidence="3 4">
    <name type="scientific">Dethiosulfatarculus sandiegensis</name>
    <dbReference type="NCBI Taxonomy" id="1429043"/>
    <lineage>
        <taxon>Bacteria</taxon>
        <taxon>Pseudomonadati</taxon>
        <taxon>Thermodesulfobacteriota</taxon>
        <taxon>Desulfarculia</taxon>
        <taxon>Desulfarculales</taxon>
        <taxon>Desulfarculaceae</taxon>
        <taxon>Dethiosulfatarculus</taxon>
    </lineage>
</organism>
<sequence length="151" mass="17135">MLKRVDHITFAVKDMAEVGKRLMEVYGAELLMQVENPEQKYRSDAYIVGGDMIIGFLEATEPDSFVAKHIEARGQSLQHIGIDVEDLDKARAEFDEKGIRYSNFKEIEGIRREVLVGPKGGFGAVLQVQEWLGEYKEAGSAERMRKAWNLE</sequence>
<dbReference type="SUPFAM" id="SSF54593">
    <property type="entry name" value="Glyoxalase/Bleomycin resistance protein/Dihydroxybiphenyl dioxygenase"/>
    <property type="match status" value="1"/>
</dbReference>
<proteinExistence type="predicted"/>
<evidence type="ECO:0000313" key="3">
    <source>
        <dbReference type="EMBL" id="KIX12610.1"/>
    </source>
</evidence>
<dbReference type="EMBL" id="AZAC01000029">
    <property type="protein sequence ID" value="KIX12610.1"/>
    <property type="molecule type" value="Genomic_DNA"/>
</dbReference>
<dbReference type="InterPro" id="IPR051785">
    <property type="entry name" value="MMCE/EMCE_epimerase"/>
</dbReference>
<dbReference type="InParanoid" id="A0A0D2JT18"/>